<dbReference type="OrthoDB" id="10537614at2759"/>
<dbReference type="Proteomes" id="UP000092154">
    <property type="component" value="Unassembled WGS sequence"/>
</dbReference>
<reference evidence="1 2" key="1">
    <citation type="submission" date="2016-06" db="EMBL/GenBank/DDBJ databases">
        <title>Comparative genomics of the ectomycorrhizal sister species Rhizopogon vinicolor and Rhizopogon vesiculosus (Basidiomycota: Boletales) reveals a divergence of the mating type B locus.</title>
        <authorList>
            <consortium name="DOE Joint Genome Institute"/>
            <person name="Mujic A.B."/>
            <person name="Kuo A."/>
            <person name="Tritt A."/>
            <person name="Lipzen A."/>
            <person name="Chen C."/>
            <person name="Johnson J."/>
            <person name="Sharma A."/>
            <person name="Barry K."/>
            <person name="Grigoriev I.V."/>
            <person name="Spatafora J.W."/>
        </authorList>
    </citation>
    <scope>NUCLEOTIDE SEQUENCE [LARGE SCALE GENOMIC DNA]</scope>
    <source>
        <strain evidence="1 2">AM-OR11-026</strain>
    </source>
</reference>
<keyword evidence="2" id="KW-1185">Reference proteome</keyword>
<name>A0A1B7MYI9_9AGAM</name>
<dbReference type="InParanoid" id="A0A1B7MYI9"/>
<evidence type="ECO:0000313" key="2">
    <source>
        <dbReference type="Proteomes" id="UP000092154"/>
    </source>
</evidence>
<proteinExistence type="predicted"/>
<gene>
    <name evidence="1" type="ORF">K503DRAFT_219455</name>
</gene>
<protein>
    <submittedName>
        <fullName evidence="1">Uncharacterized protein</fullName>
    </submittedName>
</protein>
<organism evidence="1 2">
    <name type="scientific">Rhizopogon vinicolor AM-OR11-026</name>
    <dbReference type="NCBI Taxonomy" id="1314800"/>
    <lineage>
        <taxon>Eukaryota</taxon>
        <taxon>Fungi</taxon>
        <taxon>Dikarya</taxon>
        <taxon>Basidiomycota</taxon>
        <taxon>Agaricomycotina</taxon>
        <taxon>Agaricomycetes</taxon>
        <taxon>Agaricomycetidae</taxon>
        <taxon>Boletales</taxon>
        <taxon>Suillineae</taxon>
        <taxon>Rhizopogonaceae</taxon>
        <taxon>Rhizopogon</taxon>
    </lineage>
</organism>
<dbReference type="AlphaFoldDB" id="A0A1B7MYI9"/>
<sequence>MHIITASSSTLTNGKLFQSFLSNTVLPIPISPLIQAHPPRYYSLFKFLKAGCKTDRFVGGHTPQGTTSNSQMNTIHHNHPSAVSSPRGHRPSSVIGHVMFILTCLQNSPIYITNETTSTRLMEEAEEHLPLLGCVHSTLFLTNRAVQAGRSGN</sequence>
<evidence type="ECO:0000313" key="1">
    <source>
        <dbReference type="EMBL" id="OAX37670.1"/>
    </source>
</evidence>
<dbReference type="EMBL" id="KV448338">
    <property type="protein sequence ID" value="OAX37670.1"/>
    <property type="molecule type" value="Genomic_DNA"/>
</dbReference>
<accession>A0A1B7MYI9</accession>